<feature type="region of interest" description="Disordered" evidence="1">
    <location>
        <begin position="1"/>
        <end position="38"/>
    </location>
</feature>
<dbReference type="NCBIfam" id="TIGR03833">
    <property type="entry name" value="YwbE family protein"/>
    <property type="match status" value="1"/>
</dbReference>
<gene>
    <name evidence="2" type="ORF">BDV95DRAFT_277160</name>
</gene>
<feature type="compositionally biased region" description="Polar residues" evidence="1">
    <location>
        <begin position="20"/>
        <end position="35"/>
    </location>
</feature>
<feature type="region of interest" description="Disordered" evidence="1">
    <location>
        <begin position="92"/>
        <end position="131"/>
    </location>
</feature>
<feature type="compositionally biased region" description="Basic residues" evidence="1">
    <location>
        <begin position="1"/>
        <end position="12"/>
    </location>
</feature>
<name>A0A7C8IDY0_9PLEO</name>
<proteinExistence type="predicted"/>
<dbReference type="AlphaFoldDB" id="A0A7C8IDY0"/>
<dbReference type="Pfam" id="PF09962">
    <property type="entry name" value="DUF2196"/>
    <property type="match status" value="1"/>
</dbReference>
<dbReference type="PANTHER" id="PTHR40069">
    <property type="entry name" value="YWBE PROTEIN"/>
    <property type="match status" value="1"/>
</dbReference>
<reference evidence="2 3" key="1">
    <citation type="submission" date="2020-01" db="EMBL/GenBank/DDBJ databases">
        <authorList>
            <consortium name="DOE Joint Genome Institute"/>
            <person name="Haridas S."/>
            <person name="Albert R."/>
            <person name="Binder M."/>
            <person name="Bloem J."/>
            <person name="Labutti K."/>
            <person name="Salamov A."/>
            <person name="Andreopoulos B."/>
            <person name="Baker S.E."/>
            <person name="Barry K."/>
            <person name="Bills G."/>
            <person name="Bluhm B.H."/>
            <person name="Cannon C."/>
            <person name="Castanera R."/>
            <person name="Culley D.E."/>
            <person name="Daum C."/>
            <person name="Ezra D."/>
            <person name="Gonzalez J.B."/>
            <person name="Henrissat B."/>
            <person name="Kuo A."/>
            <person name="Liang C."/>
            <person name="Lipzen A."/>
            <person name="Lutzoni F."/>
            <person name="Magnuson J."/>
            <person name="Mondo S."/>
            <person name="Nolan M."/>
            <person name="Ohm R."/>
            <person name="Pangilinan J."/>
            <person name="Park H.-J.H."/>
            <person name="Ramirez L."/>
            <person name="Alfaro M."/>
            <person name="Sun H."/>
            <person name="Tritt A."/>
            <person name="Yoshinaga Y."/>
            <person name="Zwiers L.-H.L."/>
            <person name="Turgeon B.G."/>
            <person name="Goodwin S.B."/>
            <person name="Spatafora J.W."/>
            <person name="Crous P.W."/>
            <person name="Grigoriev I.V."/>
        </authorList>
    </citation>
    <scope>NUCLEOTIDE SEQUENCE [LARGE SCALE GENOMIC DNA]</scope>
    <source>
        <strain evidence="2 3">CBS 611.86</strain>
    </source>
</reference>
<feature type="region of interest" description="Disordered" evidence="1">
    <location>
        <begin position="167"/>
        <end position="190"/>
    </location>
</feature>
<dbReference type="InterPro" id="IPR019240">
    <property type="entry name" value="DUF2196"/>
</dbReference>
<organism evidence="2 3">
    <name type="scientific">Massariosphaeria phaeospora</name>
    <dbReference type="NCBI Taxonomy" id="100035"/>
    <lineage>
        <taxon>Eukaryota</taxon>
        <taxon>Fungi</taxon>
        <taxon>Dikarya</taxon>
        <taxon>Ascomycota</taxon>
        <taxon>Pezizomycotina</taxon>
        <taxon>Dothideomycetes</taxon>
        <taxon>Pleosporomycetidae</taxon>
        <taxon>Pleosporales</taxon>
        <taxon>Pleosporales incertae sedis</taxon>
        <taxon>Massariosphaeria</taxon>
    </lineage>
</organism>
<dbReference type="Proteomes" id="UP000481861">
    <property type="component" value="Unassembled WGS sequence"/>
</dbReference>
<evidence type="ECO:0000313" key="2">
    <source>
        <dbReference type="EMBL" id="KAF2875526.1"/>
    </source>
</evidence>
<dbReference type="PANTHER" id="PTHR40069:SF1">
    <property type="entry name" value="YWBE PROTEIN"/>
    <property type="match status" value="1"/>
</dbReference>
<dbReference type="EMBL" id="JAADJZ010000004">
    <property type="protein sequence ID" value="KAF2875526.1"/>
    <property type="molecule type" value="Genomic_DNA"/>
</dbReference>
<keyword evidence="3" id="KW-1185">Reference proteome</keyword>
<sequence>MQRARRPNRNLRRGGDNTHNHSNPSRKSPSYTSIPAISALHPGTPVSIVLKADQPTGHQVSGIIADLLTRGDHPRGVKVRLRDGRVGRVQKLVSEEEGLRGEDGAGRDAGVGRDGEAARGAGGNGGGLTYRHVTDIREDGSQDYLYDEARRPDFGGLFGALEAADARHAGSSGGGRSAAEGGESGESEMATCPVCGEFEGDERAVAHHVEGHF</sequence>
<dbReference type="OrthoDB" id="20105at2759"/>
<comment type="caution">
    <text evidence="2">The sequence shown here is derived from an EMBL/GenBank/DDBJ whole genome shotgun (WGS) entry which is preliminary data.</text>
</comment>
<protein>
    <submittedName>
        <fullName evidence="2">Uncharacterized protein</fullName>
    </submittedName>
</protein>
<evidence type="ECO:0000313" key="3">
    <source>
        <dbReference type="Proteomes" id="UP000481861"/>
    </source>
</evidence>
<accession>A0A7C8IDY0</accession>
<evidence type="ECO:0000256" key="1">
    <source>
        <dbReference type="SAM" id="MobiDB-lite"/>
    </source>
</evidence>
<feature type="compositionally biased region" description="Basic and acidic residues" evidence="1">
    <location>
        <begin position="93"/>
        <end position="117"/>
    </location>
</feature>